<evidence type="ECO:0000313" key="1">
    <source>
        <dbReference type="EMBL" id="GBM69458.1"/>
    </source>
</evidence>
<dbReference type="EMBL" id="BGPR01002195">
    <property type="protein sequence ID" value="GBM69458.1"/>
    <property type="molecule type" value="Genomic_DNA"/>
</dbReference>
<accession>A0A4Y2HW01</accession>
<organism evidence="1 2">
    <name type="scientific">Araneus ventricosus</name>
    <name type="common">Orbweaver spider</name>
    <name type="synonym">Epeira ventricosa</name>
    <dbReference type="NCBI Taxonomy" id="182803"/>
    <lineage>
        <taxon>Eukaryota</taxon>
        <taxon>Metazoa</taxon>
        <taxon>Ecdysozoa</taxon>
        <taxon>Arthropoda</taxon>
        <taxon>Chelicerata</taxon>
        <taxon>Arachnida</taxon>
        <taxon>Araneae</taxon>
        <taxon>Araneomorphae</taxon>
        <taxon>Entelegynae</taxon>
        <taxon>Araneoidea</taxon>
        <taxon>Araneidae</taxon>
        <taxon>Araneus</taxon>
    </lineage>
</organism>
<comment type="caution">
    <text evidence="1">The sequence shown here is derived from an EMBL/GenBank/DDBJ whole genome shotgun (WGS) entry which is preliminary data.</text>
</comment>
<name>A0A4Y2HW01_ARAVE</name>
<sequence length="227" mass="25857">MRFYIPALQSEVICDREKNITPVRWAKSHLFAASLTAKSSCQKWKKEYSAAETWNACEVDEWIVMGDSEEITEQEIVEILLQTIANLVEEPGVDDLDDRVTTDDGFRPLEVNMSESQLRILHVSGNHFVAGPERCVLYMHANLAFDEELQPQLFVVYSVRLMHEELILWVPADMVVDSCFAQTKPAISGMIEFTSGFCKPFIPKLYCLCIRRVAFIATSKRTLKTNG</sequence>
<evidence type="ECO:0000313" key="2">
    <source>
        <dbReference type="Proteomes" id="UP000499080"/>
    </source>
</evidence>
<gene>
    <name evidence="1" type="ORF">AVEN_140899_1</name>
</gene>
<reference evidence="1 2" key="1">
    <citation type="journal article" date="2019" name="Sci. Rep.">
        <title>Orb-weaving spider Araneus ventricosus genome elucidates the spidroin gene catalogue.</title>
        <authorList>
            <person name="Kono N."/>
            <person name="Nakamura H."/>
            <person name="Ohtoshi R."/>
            <person name="Moran D.A.P."/>
            <person name="Shinohara A."/>
            <person name="Yoshida Y."/>
            <person name="Fujiwara M."/>
            <person name="Mori M."/>
            <person name="Tomita M."/>
            <person name="Arakawa K."/>
        </authorList>
    </citation>
    <scope>NUCLEOTIDE SEQUENCE [LARGE SCALE GENOMIC DNA]</scope>
</reference>
<protein>
    <submittedName>
        <fullName evidence="1">Uncharacterized protein</fullName>
    </submittedName>
</protein>
<keyword evidence="2" id="KW-1185">Reference proteome</keyword>
<dbReference type="AlphaFoldDB" id="A0A4Y2HW01"/>
<proteinExistence type="predicted"/>
<dbReference type="Proteomes" id="UP000499080">
    <property type="component" value="Unassembled WGS sequence"/>
</dbReference>